<feature type="region of interest" description="Disordered" evidence="1">
    <location>
        <begin position="420"/>
        <end position="440"/>
    </location>
</feature>
<feature type="compositionally biased region" description="Gly residues" evidence="1">
    <location>
        <begin position="420"/>
        <end position="437"/>
    </location>
</feature>
<keyword evidence="3" id="KW-1185">Reference proteome</keyword>
<organism evidence="2 3">
    <name type="scientific">Edaphochlamys debaryana</name>
    <dbReference type="NCBI Taxonomy" id="47281"/>
    <lineage>
        <taxon>Eukaryota</taxon>
        <taxon>Viridiplantae</taxon>
        <taxon>Chlorophyta</taxon>
        <taxon>core chlorophytes</taxon>
        <taxon>Chlorophyceae</taxon>
        <taxon>CS clade</taxon>
        <taxon>Chlamydomonadales</taxon>
        <taxon>Chlamydomonadales incertae sedis</taxon>
        <taxon>Edaphochlamys</taxon>
    </lineage>
</organism>
<feature type="compositionally biased region" description="Low complexity" evidence="1">
    <location>
        <begin position="224"/>
        <end position="240"/>
    </location>
</feature>
<gene>
    <name evidence="2" type="ORF">HYH03_011363</name>
</gene>
<reference evidence="2" key="1">
    <citation type="journal article" date="2020" name="bioRxiv">
        <title>Comparative genomics of Chlamydomonas.</title>
        <authorList>
            <person name="Craig R.J."/>
            <person name="Hasan A.R."/>
            <person name="Ness R.W."/>
            <person name="Keightley P.D."/>
        </authorList>
    </citation>
    <scope>NUCLEOTIDE SEQUENCE</scope>
    <source>
        <strain evidence="2">CCAP 11/70</strain>
    </source>
</reference>
<comment type="caution">
    <text evidence="2">The sequence shown here is derived from an EMBL/GenBank/DDBJ whole genome shotgun (WGS) entry which is preliminary data.</text>
</comment>
<feature type="region of interest" description="Disordered" evidence="1">
    <location>
        <begin position="96"/>
        <end position="117"/>
    </location>
</feature>
<feature type="compositionally biased region" description="Low complexity" evidence="1">
    <location>
        <begin position="666"/>
        <end position="680"/>
    </location>
</feature>
<evidence type="ECO:0000313" key="3">
    <source>
        <dbReference type="Proteomes" id="UP000612055"/>
    </source>
</evidence>
<feature type="region of interest" description="Disordered" evidence="1">
    <location>
        <begin position="1"/>
        <end position="22"/>
    </location>
</feature>
<evidence type="ECO:0000256" key="1">
    <source>
        <dbReference type="SAM" id="MobiDB-lite"/>
    </source>
</evidence>
<feature type="region of interest" description="Disordered" evidence="1">
    <location>
        <begin position="345"/>
        <end position="365"/>
    </location>
</feature>
<sequence length="708" mass="72554">MSRRVHGESELEAQARPGPGMAWRLEQWRSEEDMSRAFLHENHSAMAMATTAGYEARTTPVTTATTSRHAVPRAFAPAPGPLSSDAAERRRTYGEAYEAPGFGHSRQGPPPGSERRFPSAAMWARAGAARVDDFEPGVEEVRSWQRATSAATAATMTAAVADRGAQYAPSAAAAGPAGPSTAEPLDWLFGLLDETPTGDATAVNPATPGPQSKRPRSSVSGMDAAAAAANTAAAASHAAATSERRPRLNLLSTWPDDPAGHNPTAGPRFHPSQPQPAAAAAARATNAAFGSGASGGGMPAAAAAAAAAAAPPSSSGGGAGGAWNQRSRAHGPCWRHDVSAAAAAGPLSDGMLGPSPGARGNCGNGQGGMGWGGDGMGCPAEVRALSVPRSEGGGHRCSGAGGRGDAVIPQNGAVEGTACGGASGMGGPSPPRDGGGGYRHERYEADHWSLHAQQARTPARAWTAPGIASTGDADAPAAFGGGFGSRRSDVTVVDAAASQTQWPRPAVDRRGVHALSEPAGAWAEAEEVGYGDLRASSSLPTPPTEAAAGAHRSQPFRQSSAGVAAAGGDEARRRPHQALWPALAPEAEAWASPAVPPAAGDSAALLRPRLEPHPGRSQLRSSEGPGLPSSQQQPEHMTQQPRPYHQQQPFPNRQPEPTGNVLQHSPQPQQPQQQQQQQQQRPWPALAPEAAAFHESSAPLSPNAHRWC</sequence>
<evidence type="ECO:0000313" key="2">
    <source>
        <dbReference type="EMBL" id="KAG2490239.1"/>
    </source>
</evidence>
<feature type="region of interest" description="Disordered" evidence="1">
    <location>
        <begin position="533"/>
        <end position="574"/>
    </location>
</feature>
<proteinExistence type="predicted"/>
<accession>A0A836BWL5</accession>
<feature type="region of interest" description="Disordered" evidence="1">
    <location>
        <begin position="310"/>
        <end position="330"/>
    </location>
</feature>
<dbReference type="AlphaFoldDB" id="A0A836BWL5"/>
<dbReference type="Proteomes" id="UP000612055">
    <property type="component" value="Unassembled WGS sequence"/>
</dbReference>
<protein>
    <submittedName>
        <fullName evidence="2">Uncharacterized protein</fullName>
    </submittedName>
</protein>
<feature type="compositionally biased region" description="Polar residues" evidence="1">
    <location>
        <begin position="628"/>
        <end position="665"/>
    </location>
</feature>
<feature type="region of interest" description="Disordered" evidence="1">
    <location>
        <begin position="192"/>
        <end position="283"/>
    </location>
</feature>
<dbReference type="EMBL" id="JAEHOE010000064">
    <property type="protein sequence ID" value="KAG2490239.1"/>
    <property type="molecule type" value="Genomic_DNA"/>
</dbReference>
<feature type="region of interest" description="Disordered" evidence="1">
    <location>
        <begin position="608"/>
        <end position="708"/>
    </location>
</feature>
<name>A0A836BWL5_9CHLO</name>